<sequence>MTTPTSRDHLLGVLTREFERVYLEVCARGFSALGRTSPDHPVVRDDAWQHHPAWPPSYEAYGRYRVLDTLRKARSLRPERVLEIATGGGFTAACLYEEGREVVANDLQPTRELFGAWTTGERLRWEAGDFFALDPERLGTFDLVLACEVIEHVAHGDRMLAHLRRFLRPGGTLMLTTPNGAYFRSKLPTHSQVEDFTALESRQFKPDADGHLFLYTAEELERMCRAAGFSQVDVELSVTPFLSGHAGVRLLPSRPALGRLYLALDTWVKRLGPAARERLCTQMLVTARVP</sequence>
<dbReference type="PANTHER" id="PTHR43861">
    <property type="entry name" value="TRANS-ACONITATE 2-METHYLTRANSFERASE-RELATED"/>
    <property type="match status" value="1"/>
</dbReference>
<reference evidence="2 4" key="1">
    <citation type="submission" date="2015-05" db="EMBL/GenBank/DDBJ databases">
        <title>Genome assembly of Archangium gephyra DSM 2261.</title>
        <authorList>
            <person name="Sharma G."/>
            <person name="Subramanian S."/>
        </authorList>
    </citation>
    <scope>NUCLEOTIDE SEQUENCE [LARGE SCALE GENOMIC DNA]</scope>
    <source>
        <strain evidence="2 4">DSM 2261</strain>
    </source>
</reference>
<evidence type="ECO:0000256" key="1">
    <source>
        <dbReference type="ARBA" id="ARBA00022679"/>
    </source>
</evidence>
<organism evidence="2 4">
    <name type="scientific">Archangium gephyra</name>
    <dbReference type="NCBI Taxonomy" id="48"/>
    <lineage>
        <taxon>Bacteria</taxon>
        <taxon>Pseudomonadati</taxon>
        <taxon>Myxococcota</taxon>
        <taxon>Myxococcia</taxon>
        <taxon>Myxococcales</taxon>
        <taxon>Cystobacterineae</taxon>
        <taxon>Archangiaceae</taxon>
        <taxon>Archangium</taxon>
    </lineage>
</organism>
<dbReference type="GO" id="GO:0008168">
    <property type="term" value="F:methyltransferase activity"/>
    <property type="evidence" value="ECO:0007669"/>
    <property type="project" value="UniProtKB-KW"/>
</dbReference>
<name>A0AAC8Q440_9BACT</name>
<keyword evidence="2" id="KW-0489">Methyltransferase</keyword>
<evidence type="ECO:0000313" key="4">
    <source>
        <dbReference type="Proteomes" id="UP000035579"/>
    </source>
</evidence>
<dbReference type="Pfam" id="PF13489">
    <property type="entry name" value="Methyltransf_23"/>
    <property type="match status" value="1"/>
</dbReference>
<dbReference type="PANTHER" id="PTHR43861:SF3">
    <property type="entry name" value="PUTATIVE (AFU_ORTHOLOGUE AFUA_2G14390)-RELATED"/>
    <property type="match status" value="1"/>
</dbReference>
<protein>
    <submittedName>
        <fullName evidence="2 3">Methyltransferase</fullName>
    </submittedName>
</protein>
<dbReference type="EMBL" id="CP011509">
    <property type="protein sequence ID" value="AKJ00502.1"/>
    <property type="molecule type" value="Genomic_DNA"/>
</dbReference>
<dbReference type="AlphaFoldDB" id="A0AAC8Q440"/>
<dbReference type="GO" id="GO:0032259">
    <property type="term" value="P:methylation"/>
    <property type="evidence" value="ECO:0007669"/>
    <property type="project" value="UniProtKB-KW"/>
</dbReference>
<dbReference type="InterPro" id="IPR029063">
    <property type="entry name" value="SAM-dependent_MTases_sf"/>
</dbReference>
<dbReference type="KEGG" id="age:AA314_02128"/>
<gene>
    <name evidence="2" type="ORF">AA314_02128</name>
    <name evidence="3" type="ORF">ATI61_10494</name>
</gene>
<proteinExistence type="predicted"/>
<dbReference type="EMBL" id="QUMU01000004">
    <property type="protein sequence ID" value="REG32804.1"/>
    <property type="molecule type" value="Genomic_DNA"/>
</dbReference>
<dbReference type="CDD" id="cd02440">
    <property type="entry name" value="AdoMet_MTases"/>
    <property type="match status" value="1"/>
</dbReference>
<reference evidence="3 5" key="2">
    <citation type="submission" date="2018-08" db="EMBL/GenBank/DDBJ databases">
        <title>Genomic Encyclopedia of Archaeal and Bacterial Type Strains, Phase II (KMG-II): from individual species to whole genera.</title>
        <authorList>
            <person name="Goeker M."/>
        </authorList>
    </citation>
    <scope>NUCLEOTIDE SEQUENCE [LARGE SCALE GENOMIC DNA]</scope>
    <source>
        <strain evidence="3 5">DSM 2261</strain>
    </source>
</reference>
<keyword evidence="1" id="KW-0808">Transferase</keyword>
<dbReference type="Proteomes" id="UP000035579">
    <property type="component" value="Chromosome"/>
</dbReference>
<evidence type="ECO:0000313" key="5">
    <source>
        <dbReference type="Proteomes" id="UP000256345"/>
    </source>
</evidence>
<dbReference type="RefSeq" id="WP_053066269.1">
    <property type="nucleotide sequence ID" value="NZ_CP011509.1"/>
</dbReference>
<dbReference type="SUPFAM" id="SSF53335">
    <property type="entry name" value="S-adenosyl-L-methionine-dependent methyltransferases"/>
    <property type="match status" value="1"/>
</dbReference>
<dbReference type="Proteomes" id="UP000256345">
    <property type="component" value="Unassembled WGS sequence"/>
</dbReference>
<accession>A0AAC8Q440</accession>
<evidence type="ECO:0000313" key="3">
    <source>
        <dbReference type="EMBL" id="REG32804.1"/>
    </source>
</evidence>
<dbReference type="Gene3D" id="3.40.50.150">
    <property type="entry name" value="Vaccinia Virus protein VP39"/>
    <property type="match status" value="1"/>
</dbReference>
<evidence type="ECO:0000313" key="2">
    <source>
        <dbReference type="EMBL" id="AKJ00502.1"/>
    </source>
</evidence>
<keyword evidence="5" id="KW-1185">Reference proteome</keyword>